<dbReference type="Proteomes" id="UP000812013">
    <property type="component" value="Unassembled WGS sequence"/>
</dbReference>
<reference evidence="1 2" key="1">
    <citation type="submission" date="2019-12" db="EMBL/GenBank/DDBJ databases">
        <title>Genome sequence of Streptomyces bambusae.</title>
        <authorList>
            <person name="Bansal K."/>
            <person name="Choksket S."/>
            <person name="Korpole S."/>
            <person name="Patil P.B."/>
        </authorList>
    </citation>
    <scope>NUCLEOTIDE SEQUENCE [LARGE SCALE GENOMIC DNA]</scope>
    <source>
        <strain evidence="1 2">SK60</strain>
    </source>
</reference>
<proteinExistence type="predicted"/>
<evidence type="ECO:0000313" key="1">
    <source>
        <dbReference type="EMBL" id="MBW5485134.1"/>
    </source>
</evidence>
<dbReference type="EMBL" id="WTFF01000222">
    <property type="protein sequence ID" value="MBW5485134.1"/>
    <property type="molecule type" value="Genomic_DNA"/>
</dbReference>
<evidence type="ECO:0000313" key="2">
    <source>
        <dbReference type="Proteomes" id="UP000812013"/>
    </source>
</evidence>
<protein>
    <submittedName>
        <fullName evidence="1">Uncharacterized protein</fullName>
    </submittedName>
</protein>
<dbReference type="RefSeq" id="WP_219670043.1">
    <property type="nucleotide sequence ID" value="NZ_WTFF01000222.1"/>
</dbReference>
<comment type="caution">
    <text evidence="1">The sequence shown here is derived from an EMBL/GenBank/DDBJ whole genome shotgun (WGS) entry which is preliminary data.</text>
</comment>
<organism evidence="1 2">
    <name type="scientific">Streptomyces bambusae</name>
    <dbReference type="NCBI Taxonomy" id="1550616"/>
    <lineage>
        <taxon>Bacteria</taxon>
        <taxon>Bacillati</taxon>
        <taxon>Actinomycetota</taxon>
        <taxon>Actinomycetes</taxon>
        <taxon>Kitasatosporales</taxon>
        <taxon>Streptomycetaceae</taxon>
        <taxon>Streptomyces</taxon>
    </lineage>
</organism>
<accession>A0ABS6ZBK4</accession>
<gene>
    <name evidence="1" type="ORF">GPJ59_25465</name>
</gene>
<name>A0ABS6ZBK4_9ACTN</name>
<sequence>MHRRRSGRAAADDDLISALDNPAVGAVCFPSGQMGLGNTFNGTQNIGCSQSGESTSSGGSGGFTGHEVVTRSVDCPAGQLCGVTVDCPTGKKATGGGVVTSQVNSSIHVVRSGLDPSTADDAFRWEAIVFNGGTSQVAVTAQVICADVDG</sequence>
<keyword evidence="2" id="KW-1185">Reference proteome</keyword>